<evidence type="ECO:0000313" key="4">
    <source>
        <dbReference type="EMBL" id="AZN43346.1"/>
    </source>
</evidence>
<accession>A0A3S9ACF6</accession>
<evidence type="ECO:0000313" key="5">
    <source>
        <dbReference type="Proteomes" id="UP000272528"/>
    </source>
</evidence>
<dbReference type="KEGG" id="palb:EJC50_29390"/>
<dbReference type="RefSeq" id="WP_126019793.1">
    <property type="nucleotide sequence ID" value="NZ_CP034437.1"/>
</dbReference>
<keyword evidence="5" id="KW-1185">Reference proteome</keyword>
<dbReference type="InterPro" id="IPR012902">
    <property type="entry name" value="N_methyl_site"/>
</dbReference>
<keyword evidence="3" id="KW-0812">Transmembrane</keyword>
<dbReference type="Proteomes" id="UP000272528">
    <property type="component" value="Chromosome"/>
</dbReference>
<comment type="subcellular location">
    <subcellularLocation>
        <location evidence="1">Cell surface</location>
    </subcellularLocation>
</comment>
<gene>
    <name evidence="4" type="ORF">EJC50_29390</name>
</gene>
<keyword evidence="3" id="KW-1133">Transmembrane helix</keyword>
<organism evidence="4 5">
    <name type="scientific">Paenibacillus albus</name>
    <dbReference type="NCBI Taxonomy" id="2495582"/>
    <lineage>
        <taxon>Bacteria</taxon>
        <taxon>Bacillati</taxon>
        <taxon>Bacillota</taxon>
        <taxon>Bacilli</taxon>
        <taxon>Bacillales</taxon>
        <taxon>Paenibacillaceae</taxon>
        <taxon>Paenibacillus</taxon>
    </lineage>
</organism>
<dbReference type="GO" id="GO:0009986">
    <property type="term" value="C:cell surface"/>
    <property type="evidence" value="ECO:0007669"/>
    <property type="project" value="UniProtKB-SubCell"/>
</dbReference>
<name>A0A3S9ACF6_9BACL</name>
<proteinExistence type="predicted"/>
<dbReference type="GO" id="GO:0030420">
    <property type="term" value="P:establishment of competence for transformation"/>
    <property type="evidence" value="ECO:0007669"/>
    <property type="project" value="UniProtKB-KW"/>
</dbReference>
<feature type="transmembrane region" description="Helical" evidence="3">
    <location>
        <begin position="21"/>
        <end position="43"/>
    </location>
</feature>
<reference evidence="5" key="1">
    <citation type="submission" date="2018-12" db="EMBL/GenBank/DDBJ databases">
        <title>Genome sequence of Peanibacillus sp.</title>
        <authorList>
            <person name="Subramani G."/>
            <person name="Srinivasan S."/>
            <person name="Kim M.K."/>
        </authorList>
    </citation>
    <scope>NUCLEOTIDE SEQUENCE [LARGE SCALE GENOMIC DNA]</scope>
    <source>
        <strain evidence="5">18JY67-1</strain>
    </source>
</reference>
<sequence length="109" mass="12026">MREIMTTSIMKSIKRENGFTLIEVLAACVILVILLTAFLGYFIRGSNVITRVGKQGENLYKAQLNLEQKTAGTDLWSYTYPGSLGITLTGKVATEIIQGNDKLKVILSQ</sequence>
<dbReference type="AlphaFoldDB" id="A0A3S9ACF6"/>
<evidence type="ECO:0000256" key="3">
    <source>
        <dbReference type="SAM" id="Phobius"/>
    </source>
</evidence>
<keyword evidence="2" id="KW-0178">Competence</keyword>
<evidence type="ECO:0000256" key="1">
    <source>
        <dbReference type="ARBA" id="ARBA00004241"/>
    </source>
</evidence>
<keyword evidence="3" id="KW-0472">Membrane</keyword>
<dbReference type="NCBIfam" id="TIGR02532">
    <property type="entry name" value="IV_pilin_GFxxxE"/>
    <property type="match status" value="1"/>
</dbReference>
<protein>
    <submittedName>
        <fullName evidence="4">Type II secretion system protein</fullName>
    </submittedName>
</protein>
<dbReference type="OrthoDB" id="9938126at2"/>
<evidence type="ECO:0000256" key="2">
    <source>
        <dbReference type="ARBA" id="ARBA00023287"/>
    </source>
</evidence>
<dbReference type="Pfam" id="PF07963">
    <property type="entry name" value="N_methyl"/>
    <property type="match status" value="1"/>
</dbReference>
<dbReference type="EMBL" id="CP034437">
    <property type="protein sequence ID" value="AZN43346.1"/>
    <property type="molecule type" value="Genomic_DNA"/>
</dbReference>